<feature type="domain" description="Transcription regulator AsnC/Lrp ligand binding" evidence="4">
    <location>
        <begin position="233"/>
        <end position="302"/>
    </location>
</feature>
<dbReference type="Pfam" id="PF13404">
    <property type="entry name" value="HTH_AsnC-type"/>
    <property type="match status" value="1"/>
</dbReference>
<dbReference type="EMBL" id="BMRG01000002">
    <property type="protein sequence ID" value="GGP43364.1"/>
    <property type="molecule type" value="Genomic_DNA"/>
</dbReference>
<dbReference type="GO" id="GO:0005829">
    <property type="term" value="C:cytosol"/>
    <property type="evidence" value="ECO:0007669"/>
    <property type="project" value="TreeGrafter"/>
</dbReference>
<evidence type="ECO:0000313" key="7">
    <source>
        <dbReference type="Proteomes" id="UP000639606"/>
    </source>
</evidence>
<dbReference type="Pfam" id="PF01037">
    <property type="entry name" value="AsnC_trans_reg"/>
    <property type="match status" value="1"/>
</dbReference>
<evidence type="ECO:0000256" key="2">
    <source>
        <dbReference type="ARBA" id="ARBA00023125"/>
    </source>
</evidence>
<reference evidence="6" key="2">
    <citation type="submission" date="2020-09" db="EMBL/GenBank/DDBJ databases">
        <authorList>
            <person name="Sun Q."/>
            <person name="Ohkuma M."/>
        </authorList>
    </citation>
    <scope>NUCLEOTIDE SEQUENCE</scope>
    <source>
        <strain evidence="6">JCM 3313</strain>
    </source>
</reference>
<dbReference type="InterPro" id="IPR036388">
    <property type="entry name" value="WH-like_DNA-bd_sf"/>
</dbReference>
<dbReference type="AlphaFoldDB" id="A0A918EBN0"/>
<dbReference type="InterPro" id="IPR000485">
    <property type="entry name" value="AsnC-type_HTH_dom"/>
</dbReference>
<keyword evidence="1" id="KW-0805">Transcription regulation</keyword>
<comment type="caution">
    <text evidence="6">The sequence shown here is derived from an EMBL/GenBank/DDBJ whole genome shotgun (WGS) entry which is preliminary data.</text>
</comment>
<evidence type="ECO:0000313" key="6">
    <source>
        <dbReference type="EMBL" id="GGP43364.1"/>
    </source>
</evidence>
<dbReference type="InterPro" id="IPR011008">
    <property type="entry name" value="Dimeric_a/b-barrel"/>
</dbReference>
<dbReference type="Gene3D" id="3.30.70.920">
    <property type="match status" value="1"/>
</dbReference>
<feature type="domain" description="HTH asnC-type" evidence="5">
    <location>
        <begin position="170"/>
        <end position="207"/>
    </location>
</feature>
<dbReference type="PRINTS" id="PR00033">
    <property type="entry name" value="HTHASNC"/>
</dbReference>
<dbReference type="InterPro" id="IPR019887">
    <property type="entry name" value="Tscrpt_reg_AsnC/Lrp_C"/>
</dbReference>
<keyword evidence="2" id="KW-0238">DNA-binding</keyword>
<keyword evidence="3" id="KW-0804">Transcription</keyword>
<dbReference type="PANTHER" id="PTHR30154:SF34">
    <property type="entry name" value="TRANSCRIPTIONAL REGULATOR AZLB"/>
    <property type="match status" value="1"/>
</dbReference>
<reference evidence="6" key="1">
    <citation type="journal article" date="2014" name="Int. J. Syst. Evol. Microbiol.">
        <title>Complete genome sequence of Corynebacterium casei LMG S-19264T (=DSM 44701T), isolated from a smear-ripened cheese.</title>
        <authorList>
            <consortium name="US DOE Joint Genome Institute (JGI-PGF)"/>
            <person name="Walter F."/>
            <person name="Albersmeier A."/>
            <person name="Kalinowski J."/>
            <person name="Ruckert C."/>
        </authorList>
    </citation>
    <scope>NUCLEOTIDE SEQUENCE</scope>
    <source>
        <strain evidence="6">JCM 3313</strain>
    </source>
</reference>
<accession>A0A918EBN0</accession>
<organism evidence="6 7">
    <name type="scientific">Saccharothrix coeruleofusca</name>
    <dbReference type="NCBI Taxonomy" id="33919"/>
    <lineage>
        <taxon>Bacteria</taxon>
        <taxon>Bacillati</taxon>
        <taxon>Actinomycetota</taxon>
        <taxon>Actinomycetes</taxon>
        <taxon>Pseudonocardiales</taxon>
        <taxon>Pseudonocardiaceae</taxon>
        <taxon>Saccharothrix</taxon>
    </lineage>
</organism>
<evidence type="ECO:0000256" key="3">
    <source>
        <dbReference type="ARBA" id="ARBA00023163"/>
    </source>
</evidence>
<dbReference type="Proteomes" id="UP000639606">
    <property type="component" value="Unassembled WGS sequence"/>
</dbReference>
<dbReference type="SMART" id="SM00344">
    <property type="entry name" value="HTH_ASNC"/>
    <property type="match status" value="1"/>
</dbReference>
<dbReference type="InterPro" id="IPR019888">
    <property type="entry name" value="Tscrpt_reg_AsnC-like"/>
</dbReference>
<gene>
    <name evidence="6" type="primary">asnC</name>
    <name evidence="6" type="ORF">GCM10010185_13710</name>
</gene>
<name>A0A918EBN0_9PSEU</name>
<proteinExistence type="predicted"/>
<dbReference type="GO" id="GO:0043565">
    <property type="term" value="F:sequence-specific DNA binding"/>
    <property type="evidence" value="ECO:0007669"/>
    <property type="project" value="InterPro"/>
</dbReference>
<dbReference type="Gene3D" id="1.10.10.10">
    <property type="entry name" value="Winged helix-like DNA-binding domain superfamily/Winged helix DNA-binding domain"/>
    <property type="match status" value="2"/>
</dbReference>
<dbReference type="SUPFAM" id="SSF54909">
    <property type="entry name" value="Dimeric alpha+beta barrel"/>
    <property type="match status" value="1"/>
</dbReference>
<evidence type="ECO:0000259" key="5">
    <source>
        <dbReference type="Pfam" id="PF13404"/>
    </source>
</evidence>
<sequence length="320" mass="34834">MQISPRVPFRRLAEVLDVSERTVARRYNALYRAGTLRVAANVDPTALGESDWIVRVRTRPDAVLDLGGALAQRRDVAWVAVTAGGAEVVCSVRSHTQEQREHLLLGRLPRSGAVLDVALSVILRRFVGGRATDLIGDQDVLTPDQVERLARDMPASRRATSRVIGSLEPVDYAMLKALGRDGRASIGALARAAGISEGRAARRLETLLTDGVVYLHVDLSATALGYPVEAYLWLTVQPAAVEATCRALSEHPETLFVAAVTGRTNVIAWLTCRSLDDLYRYITERTGGLDGVREVEVAPVLRRLKQSGTRVDGTRLEIPG</sequence>
<dbReference type="SUPFAM" id="SSF46785">
    <property type="entry name" value="Winged helix' DNA-binding domain"/>
    <property type="match status" value="1"/>
</dbReference>
<evidence type="ECO:0000256" key="1">
    <source>
        <dbReference type="ARBA" id="ARBA00023015"/>
    </source>
</evidence>
<protein>
    <submittedName>
        <fullName evidence="6">AsnC family transcriptional regulator</fullName>
    </submittedName>
</protein>
<evidence type="ECO:0000259" key="4">
    <source>
        <dbReference type="Pfam" id="PF01037"/>
    </source>
</evidence>
<dbReference type="GO" id="GO:0043200">
    <property type="term" value="P:response to amino acid"/>
    <property type="evidence" value="ECO:0007669"/>
    <property type="project" value="TreeGrafter"/>
</dbReference>
<dbReference type="PANTHER" id="PTHR30154">
    <property type="entry name" value="LEUCINE-RESPONSIVE REGULATORY PROTEIN"/>
    <property type="match status" value="1"/>
</dbReference>
<keyword evidence="7" id="KW-1185">Reference proteome</keyword>
<dbReference type="InterPro" id="IPR036390">
    <property type="entry name" value="WH_DNA-bd_sf"/>
</dbReference>